<dbReference type="Pfam" id="PF00753">
    <property type="entry name" value="Lactamase_B"/>
    <property type="match status" value="1"/>
</dbReference>
<organism evidence="6 7">
    <name type="scientific">Pseudogymnoascus verrucosus</name>
    <dbReference type="NCBI Taxonomy" id="342668"/>
    <lineage>
        <taxon>Eukaryota</taxon>
        <taxon>Fungi</taxon>
        <taxon>Dikarya</taxon>
        <taxon>Ascomycota</taxon>
        <taxon>Pezizomycotina</taxon>
        <taxon>Leotiomycetes</taxon>
        <taxon>Thelebolales</taxon>
        <taxon>Thelebolaceae</taxon>
        <taxon>Pseudogymnoascus</taxon>
    </lineage>
</organism>
<proteinExistence type="inferred from homology"/>
<dbReference type="OrthoDB" id="10250730at2759"/>
<comment type="similarity">
    <text evidence="1">Belongs to the metallo-beta-lactamase superfamily.</text>
</comment>
<dbReference type="GeneID" id="28834614"/>
<dbReference type="STRING" id="342668.A0A1B8GXL2"/>
<reference evidence="7" key="2">
    <citation type="journal article" date="2018" name="Nat. Commun.">
        <title>Extreme sensitivity to ultraviolet light in the fungal pathogen causing white-nose syndrome of bats.</title>
        <authorList>
            <person name="Palmer J.M."/>
            <person name="Drees K.P."/>
            <person name="Foster J.T."/>
            <person name="Lindner D.L."/>
        </authorList>
    </citation>
    <scope>NUCLEOTIDE SEQUENCE [LARGE SCALE GENOMIC DNA]</scope>
    <source>
        <strain evidence="7">UAMH 10579</strain>
    </source>
</reference>
<keyword evidence="7" id="KW-1185">Reference proteome</keyword>
<evidence type="ECO:0000256" key="3">
    <source>
        <dbReference type="ARBA" id="ARBA00022801"/>
    </source>
</evidence>
<reference evidence="6 7" key="1">
    <citation type="submission" date="2016-03" db="EMBL/GenBank/DDBJ databases">
        <title>Comparative genomics of Pseudogymnoascus destructans, the fungus causing white-nose syndrome of bats.</title>
        <authorList>
            <person name="Palmer J.M."/>
            <person name="Drees K.P."/>
            <person name="Foster J.T."/>
            <person name="Lindner D.L."/>
        </authorList>
    </citation>
    <scope>NUCLEOTIDE SEQUENCE [LARGE SCALE GENOMIC DNA]</scope>
    <source>
        <strain evidence="6 7">UAMH 10579</strain>
    </source>
</reference>
<dbReference type="PANTHER" id="PTHR42978:SF5">
    <property type="entry name" value="METALLO-BETA-LACTAMASE DOMAIN-CONTAINING PROTEIN"/>
    <property type="match status" value="1"/>
</dbReference>
<evidence type="ECO:0000256" key="1">
    <source>
        <dbReference type="ARBA" id="ARBA00007749"/>
    </source>
</evidence>
<accession>A0A1B8GXL2</accession>
<dbReference type="Gene3D" id="3.60.15.10">
    <property type="entry name" value="Ribonuclease Z/Hydroxyacylglutathione hydrolase-like"/>
    <property type="match status" value="1"/>
</dbReference>
<evidence type="ECO:0000313" key="7">
    <source>
        <dbReference type="Proteomes" id="UP000091956"/>
    </source>
</evidence>
<gene>
    <name evidence="6" type="ORF">VE01_01228</name>
</gene>
<dbReference type="InterPro" id="IPR001279">
    <property type="entry name" value="Metallo-B-lactamas"/>
</dbReference>
<evidence type="ECO:0000256" key="2">
    <source>
        <dbReference type="ARBA" id="ARBA00022723"/>
    </source>
</evidence>
<dbReference type="GO" id="GO:0046872">
    <property type="term" value="F:metal ion binding"/>
    <property type="evidence" value="ECO:0007669"/>
    <property type="project" value="UniProtKB-KW"/>
</dbReference>
<dbReference type="EMBL" id="KV460208">
    <property type="protein sequence ID" value="OBU00574.1"/>
    <property type="molecule type" value="Genomic_DNA"/>
</dbReference>
<sequence>MSAPPALNIPPSPSTVTVSIIDTTITVPFPASLVLHPIINSITQLTANAYCFLITHFPSNQTILFDLGARKDFDSNAPALVQRLRAFGINPTIEKDVPEILEEGGMDLKDVNAVIWSHHHWDHTGDMSKFPSTTELVVGPGTSTMWPGYPANPESLLLESDYKGRPTREITFDHSPTGLKIGRFPAFDYFGDGSFYLLDAPGHAIGHMCALARTTSTPQTFIFMGGDTCRHMGELRPSPYFPLPATLSPSPLSPTKTAYTTSCPSSLFLSLHPSSSATAPFYTLALDSKGKSLVCVDVNDAEHTLESAREVDAGEEVLVVMAHDASLRGVVECWPQTANGWLESGWGVEGRWRFLGDFVGEKEGEKGGVEAGEEARL</sequence>
<dbReference type="InterPro" id="IPR051013">
    <property type="entry name" value="MBL_superfamily_lactonases"/>
</dbReference>
<dbReference type="RefSeq" id="XP_018134306.1">
    <property type="nucleotide sequence ID" value="XM_018270753.2"/>
</dbReference>
<keyword evidence="3" id="KW-0378">Hydrolase</keyword>
<dbReference type="Proteomes" id="UP000091956">
    <property type="component" value="Unassembled WGS sequence"/>
</dbReference>
<dbReference type="CDD" id="cd07730">
    <property type="entry name" value="metallo-hydrolase-like_MBL-fold"/>
    <property type="match status" value="1"/>
</dbReference>
<dbReference type="SMART" id="SM00849">
    <property type="entry name" value="Lactamase_B"/>
    <property type="match status" value="1"/>
</dbReference>
<feature type="domain" description="Metallo-beta-lactamase" evidence="5">
    <location>
        <begin position="48"/>
        <end position="262"/>
    </location>
</feature>
<evidence type="ECO:0000313" key="6">
    <source>
        <dbReference type="EMBL" id="OBU00574.1"/>
    </source>
</evidence>
<keyword evidence="4" id="KW-0862">Zinc</keyword>
<evidence type="ECO:0000259" key="5">
    <source>
        <dbReference type="SMART" id="SM00849"/>
    </source>
</evidence>
<evidence type="ECO:0000256" key="4">
    <source>
        <dbReference type="ARBA" id="ARBA00022833"/>
    </source>
</evidence>
<keyword evidence="2" id="KW-0479">Metal-binding</keyword>
<dbReference type="SUPFAM" id="SSF56281">
    <property type="entry name" value="Metallo-hydrolase/oxidoreductase"/>
    <property type="match status" value="1"/>
</dbReference>
<dbReference type="PANTHER" id="PTHR42978">
    <property type="entry name" value="QUORUM-QUENCHING LACTONASE YTNP-RELATED-RELATED"/>
    <property type="match status" value="1"/>
</dbReference>
<dbReference type="InterPro" id="IPR036866">
    <property type="entry name" value="RibonucZ/Hydroxyglut_hydro"/>
</dbReference>
<protein>
    <recommendedName>
        <fullName evidence="5">Metallo-beta-lactamase domain-containing protein</fullName>
    </recommendedName>
</protein>
<name>A0A1B8GXL2_9PEZI</name>
<dbReference type="AlphaFoldDB" id="A0A1B8GXL2"/>
<dbReference type="GO" id="GO:0016787">
    <property type="term" value="F:hydrolase activity"/>
    <property type="evidence" value="ECO:0007669"/>
    <property type="project" value="UniProtKB-KW"/>
</dbReference>